<sequence length="269" mass="29645">MDIKAYIESGILELYVAGSLSEKESKEVYELMLKHPEILQEVLEIEASVIKLTSAVSPKSSSHIFNIIKEKLKLGDNEVKVVSINKPKYNWFTYTGWAAALIVGAGLLWTLNQNKQLEADITTADIENAYLEEQIEAAKNDLAATKNLLNVLRDKDIIAVPLGGQGEFENAYAKVYWNKADNSIYLDAQGLPNAPEGKVWQVWSLTLNPLTPTSLGTIDDFNTDDNKIFAIANTFESQAFGITLEPEGGSESPTMEQLYTLGVVTPSTP</sequence>
<evidence type="ECO:0000313" key="4">
    <source>
        <dbReference type="EMBL" id="GAA0748053.1"/>
    </source>
</evidence>
<evidence type="ECO:0000256" key="2">
    <source>
        <dbReference type="SAM" id="Phobius"/>
    </source>
</evidence>
<evidence type="ECO:0000313" key="5">
    <source>
        <dbReference type="Proteomes" id="UP001500736"/>
    </source>
</evidence>
<protein>
    <recommendedName>
        <fullName evidence="3">Anti-sigma K factor RskA C-terminal domain-containing protein</fullName>
    </recommendedName>
</protein>
<dbReference type="InterPro" id="IPR051474">
    <property type="entry name" value="Anti-sigma-K/W_factor"/>
</dbReference>
<organism evidence="4 5">
    <name type="scientific">Gaetbulibacter jejuensis</name>
    <dbReference type="NCBI Taxonomy" id="584607"/>
    <lineage>
        <taxon>Bacteria</taxon>
        <taxon>Pseudomonadati</taxon>
        <taxon>Bacteroidota</taxon>
        <taxon>Flavobacteriia</taxon>
        <taxon>Flavobacteriales</taxon>
        <taxon>Flavobacteriaceae</taxon>
        <taxon>Gaetbulibacter</taxon>
    </lineage>
</organism>
<dbReference type="Proteomes" id="UP001500736">
    <property type="component" value="Unassembled WGS sequence"/>
</dbReference>
<dbReference type="InterPro" id="IPR018764">
    <property type="entry name" value="RskA_C"/>
</dbReference>
<keyword evidence="5" id="KW-1185">Reference proteome</keyword>
<keyword evidence="1" id="KW-0175">Coiled coil</keyword>
<dbReference type="Pfam" id="PF10099">
    <property type="entry name" value="RskA_C"/>
    <property type="match status" value="1"/>
</dbReference>
<name>A0ABN1JWG2_9FLAO</name>
<evidence type="ECO:0000259" key="3">
    <source>
        <dbReference type="Pfam" id="PF10099"/>
    </source>
</evidence>
<dbReference type="RefSeq" id="WP_343798958.1">
    <property type="nucleotide sequence ID" value="NZ_BAAAGF010000004.1"/>
</dbReference>
<gene>
    <name evidence="4" type="ORF">GCM10009431_26160</name>
</gene>
<proteinExistence type="predicted"/>
<keyword evidence="2" id="KW-0472">Membrane</keyword>
<dbReference type="EMBL" id="BAAAGF010000004">
    <property type="protein sequence ID" value="GAA0748053.1"/>
    <property type="molecule type" value="Genomic_DNA"/>
</dbReference>
<keyword evidence="2" id="KW-0812">Transmembrane</keyword>
<evidence type="ECO:0000256" key="1">
    <source>
        <dbReference type="SAM" id="Coils"/>
    </source>
</evidence>
<feature type="transmembrane region" description="Helical" evidence="2">
    <location>
        <begin position="91"/>
        <end position="111"/>
    </location>
</feature>
<keyword evidence="2" id="KW-1133">Transmembrane helix</keyword>
<reference evidence="4 5" key="1">
    <citation type="journal article" date="2019" name="Int. J. Syst. Evol. Microbiol.">
        <title>The Global Catalogue of Microorganisms (GCM) 10K type strain sequencing project: providing services to taxonomists for standard genome sequencing and annotation.</title>
        <authorList>
            <consortium name="The Broad Institute Genomics Platform"/>
            <consortium name="The Broad Institute Genome Sequencing Center for Infectious Disease"/>
            <person name="Wu L."/>
            <person name="Ma J."/>
        </authorList>
    </citation>
    <scope>NUCLEOTIDE SEQUENCE [LARGE SCALE GENOMIC DNA]</scope>
    <source>
        <strain evidence="4 5">JCM 15976</strain>
    </source>
</reference>
<dbReference type="PANTHER" id="PTHR37461">
    <property type="entry name" value="ANTI-SIGMA-K FACTOR RSKA"/>
    <property type="match status" value="1"/>
</dbReference>
<dbReference type="PANTHER" id="PTHR37461:SF1">
    <property type="entry name" value="ANTI-SIGMA-K FACTOR RSKA"/>
    <property type="match status" value="1"/>
</dbReference>
<feature type="domain" description="Anti-sigma K factor RskA C-terminal" evidence="3">
    <location>
        <begin position="98"/>
        <end position="254"/>
    </location>
</feature>
<feature type="coiled-coil region" evidence="1">
    <location>
        <begin position="114"/>
        <end position="155"/>
    </location>
</feature>
<accession>A0ABN1JWG2</accession>
<comment type="caution">
    <text evidence="4">The sequence shown here is derived from an EMBL/GenBank/DDBJ whole genome shotgun (WGS) entry which is preliminary data.</text>
</comment>